<keyword evidence="3" id="KW-1185">Reference proteome</keyword>
<evidence type="ECO:0000313" key="3">
    <source>
        <dbReference type="Proteomes" id="UP000199187"/>
    </source>
</evidence>
<dbReference type="RefSeq" id="WP_090121173.1">
    <property type="nucleotide sequence ID" value="NZ_CP045300.1"/>
</dbReference>
<evidence type="ECO:0008006" key="4">
    <source>
        <dbReference type="Google" id="ProtNLM"/>
    </source>
</evidence>
<accession>A0A1I7B6W1</accession>
<proteinExistence type="predicted"/>
<feature type="region of interest" description="Disordered" evidence="1">
    <location>
        <begin position="109"/>
        <end position="137"/>
    </location>
</feature>
<dbReference type="EMBL" id="FPAU01000002">
    <property type="protein sequence ID" value="SFT82882.1"/>
    <property type="molecule type" value="Genomic_DNA"/>
</dbReference>
<evidence type="ECO:0000313" key="2">
    <source>
        <dbReference type="EMBL" id="SFT82882.1"/>
    </source>
</evidence>
<organism evidence="2 3">
    <name type="scientific">Kosakonia arachidis</name>
    <dbReference type="NCBI Taxonomy" id="551989"/>
    <lineage>
        <taxon>Bacteria</taxon>
        <taxon>Pseudomonadati</taxon>
        <taxon>Pseudomonadota</taxon>
        <taxon>Gammaproteobacteria</taxon>
        <taxon>Enterobacterales</taxon>
        <taxon>Enterobacteriaceae</taxon>
        <taxon>Kosakonia</taxon>
    </lineage>
</organism>
<dbReference type="AlphaFoldDB" id="A0A1I7B6W1"/>
<reference evidence="3" key="1">
    <citation type="submission" date="2016-10" db="EMBL/GenBank/DDBJ databases">
        <authorList>
            <person name="Varghese N."/>
            <person name="Submissions S."/>
        </authorList>
    </citation>
    <scope>NUCLEOTIDE SEQUENCE [LARGE SCALE GENOMIC DNA]</scope>
    <source>
        <strain evidence="3">Ah-143</strain>
    </source>
</reference>
<feature type="region of interest" description="Disordered" evidence="1">
    <location>
        <begin position="160"/>
        <end position="202"/>
    </location>
</feature>
<evidence type="ECO:0000256" key="1">
    <source>
        <dbReference type="SAM" id="MobiDB-lite"/>
    </source>
</evidence>
<sequence length="202" mass="21941">MPATASKPFTAVCHELADIERINGKVFSMNMVYTYALIEGYQTNGQTAYFSQDMLKRRLGVTRQTVVKLLADMVAMGLINKTAQIGGKTCHYTVNPITPEMLGTVEAGAPQEQPQQSAKAPEEVQEPNHAAEAVEAPEVADIVPITAAAGEQPTDLIRLYTSKVETADQTDPQPGETAPVVVPFPRGEIKEPSRDWDLDPAF</sequence>
<feature type="compositionally biased region" description="Polar residues" evidence="1">
    <location>
        <begin position="163"/>
        <end position="172"/>
    </location>
</feature>
<dbReference type="Proteomes" id="UP000199187">
    <property type="component" value="Unassembled WGS sequence"/>
</dbReference>
<dbReference type="Gene3D" id="1.10.10.10">
    <property type="entry name" value="Winged helix-like DNA-binding domain superfamily/Winged helix DNA-binding domain"/>
    <property type="match status" value="1"/>
</dbReference>
<protein>
    <recommendedName>
        <fullName evidence="4">Helix-turn-helix domain-containing protein</fullName>
    </recommendedName>
</protein>
<feature type="compositionally biased region" description="Basic and acidic residues" evidence="1">
    <location>
        <begin position="187"/>
        <end position="202"/>
    </location>
</feature>
<gene>
    <name evidence="2" type="ORF">SAMN05192562_102339</name>
</gene>
<name>A0A1I7B6W1_9ENTR</name>
<dbReference type="OrthoDB" id="9922775at2"/>
<dbReference type="InterPro" id="IPR036388">
    <property type="entry name" value="WH-like_DNA-bd_sf"/>
</dbReference>